<evidence type="ECO:0000256" key="1">
    <source>
        <dbReference type="SAM" id="SignalP"/>
    </source>
</evidence>
<accession>A0ABQ9ZXH0</accession>
<reference evidence="2 3" key="1">
    <citation type="journal article" date="2023" name="Nucleic Acids Res.">
        <title>The hologenome of Daphnia magna reveals possible DNA methylation and microbiome-mediated evolution of the host genome.</title>
        <authorList>
            <person name="Chaturvedi A."/>
            <person name="Li X."/>
            <person name="Dhandapani V."/>
            <person name="Marshall H."/>
            <person name="Kissane S."/>
            <person name="Cuenca-Cambronero M."/>
            <person name="Asole G."/>
            <person name="Calvet F."/>
            <person name="Ruiz-Romero M."/>
            <person name="Marangio P."/>
            <person name="Guigo R."/>
            <person name="Rago D."/>
            <person name="Mirbahai L."/>
            <person name="Eastwood N."/>
            <person name="Colbourne J.K."/>
            <person name="Zhou J."/>
            <person name="Mallon E."/>
            <person name="Orsini L."/>
        </authorList>
    </citation>
    <scope>NUCLEOTIDE SEQUENCE [LARGE SCALE GENOMIC DNA]</scope>
    <source>
        <strain evidence="2">LRV0_1</strain>
    </source>
</reference>
<dbReference type="EMBL" id="JAOYFB010000009">
    <property type="protein sequence ID" value="KAK4017587.1"/>
    <property type="molecule type" value="Genomic_DNA"/>
</dbReference>
<feature type="chain" id="PRO_5045514739" description="Secreted protein" evidence="1">
    <location>
        <begin position="18"/>
        <end position="73"/>
    </location>
</feature>
<proteinExistence type="predicted"/>
<evidence type="ECO:0008006" key="4">
    <source>
        <dbReference type="Google" id="ProtNLM"/>
    </source>
</evidence>
<evidence type="ECO:0000313" key="2">
    <source>
        <dbReference type="EMBL" id="KAK4017587.1"/>
    </source>
</evidence>
<dbReference type="Proteomes" id="UP001234178">
    <property type="component" value="Unassembled WGS sequence"/>
</dbReference>
<feature type="signal peptide" evidence="1">
    <location>
        <begin position="1"/>
        <end position="17"/>
    </location>
</feature>
<keyword evidence="1" id="KW-0732">Signal</keyword>
<organism evidence="2 3">
    <name type="scientific">Daphnia magna</name>
    <dbReference type="NCBI Taxonomy" id="35525"/>
    <lineage>
        <taxon>Eukaryota</taxon>
        <taxon>Metazoa</taxon>
        <taxon>Ecdysozoa</taxon>
        <taxon>Arthropoda</taxon>
        <taxon>Crustacea</taxon>
        <taxon>Branchiopoda</taxon>
        <taxon>Diplostraca</taxon>
        <taxon>Cladocera</taxon>
        <taxon>Anomopoda</taxon>
        <taxon>Daphniidae</taxon>
        <taxon>Daphnia</taxon>
    </lineage>
</organism>
<gene>
    <name evidence="2" type="ORF">OUZ56_033201</name>
</gene>
<comment type="caution">
    <text evidence="2">The sequence shown here is derived from an EMBL/GenBank/DDBJ whole genome shotgun (WGS) entry which is preliminary data.</text>
</comment>
<sequence>MAVVWGLLAMFFSWVLCSSTESSLEIVFLGWGLELSWAASLSTISLPSIPMWLGIQKRLYGQFHCLQDAVAFC</sequence>
<evidence type="ECO:0000313" key="3">
    <source>
        <dbReference type="Proteomes" id="UP001234178"/>
    </source>
</evidence>
<keyword evidence="3" id="KW-1185">Reference proteome</keyword>
<protein>
    <recommendedName>
        <fullName evidence="4">Secreted protein</fullName>
    </recommendedName>
</protein>
<name>A0ABQ9ZXH0_9CRUS</name>